<accession>A0A4Y1ZUJ0</accession>
<dbReference type="Proteomes" id="UP000499080">
    <property type="component" value="Unassembled WGS sequence"/>
</dbReference>
<comment type="caution">
    <text evidence="1">The sequence shown here is derived from an EMBL/GenBank/DDBJ whole genome shotgun (WGS) entry which is preliminary data.</text>
</comment>
<gene>
    <name evidence="1" type="ORF">AVEN_158399_1</name>
</gene>
<dbReference type="AlphaFoldDB" id="A0A4Y1ZUJ0"/>
<evidence type="ECO:0000313" key="2">
    <source>
        <dbReference type="Proteomes" id="UP000499080"/>
    </source>
</evidence>
<keyword evidence="2" id="KW-1185">Reference proteome</keyword>
<reference evidence="1 2" key="1">
    <citation type="journal article" date="2019" name="Sci. Rep.">
        <title>Orb-weaving spider Araneus ventricosus genome elucidates the spidroin gene catalogue.</title>
        <authorList>
            <person name="Kono N."/>
            <person name="Nakamura H."/>
            <person name="Ohtoshi R."/>
            <person name="Moran D.A.P."/>
            <person name="Shinohara A."/>
            <person name="Yoshida Y."/>
            <person name="Fujiwara M."/>
            <person name="Mori M."/>
            <person name="Tomita M."/>
            <person name="Arakawa K."/>
        </authorList>
    </citation>
    <scope>NUCLEOTIDE SEQUENCE [LARGE SCALE GENOMIC DNA]</scope>
</reference>
<organism evidence="1 2">
    <name type="scientific">Araneus ventricosus</name>
    <name type="common">Orbweaver spider</name>
    <name type="synonym">Epeira ventricosa</name>
    <dbReference type="NCBI Taxonomy" id="182803"/>
    <lineage>
        <taxon>Eukaryota</taxon>
        <taxon>Metazoa</taxon>
        <taxon>Ecdysozoa</taxon>
        <taxon>Arthropoda</taxon>
        <taxon>Chelicerata</taxon>
        <taxon>Arachnida</taxon>
        <taxon>Araneae</taxon>
        <taxon>Araneomorphae</taxon>
        <taxon>Entelegynae</taxon>
        <taxon>Araneoidea</taxon>
        <taxon>Araneidae</taxon>
        <taxon>Araneus</taxon>
    </lineage>
</organism>
<evidence type="ECO:0000313" key="1">
    <source>
        <dbReference type="EMBL" id="GBL67516.1"/>
    </source>
</evidence>
<sequence length="87" mass="9844">SIRNVKIWGSENPHAIYEDGKDSLKIYLMPILKGRMPQQDGAPCHLLNEVTSYLNAEVPVWIGRGGVSPWQHDHQTLHYLISVHGVM</sequence>
<name>A0A4Y1ZUJ0_ARAVE</name>
<feature type="non-terminal residue" evidence="1">
    <location>
        <position position="1"/>
    </location>
</feature>
<dbReference type="EMBL" id="BGPR01228823">
    <property type="protein sequence ID" value="GBL67516.1"/>
    <property type="molecule type" value="Genomic_DNA"/>
</dbReference>
<protein>
    <submittedName>
        <fullName evidence="1">Uncharacterized protein</fullName>
    </submittedName>
</protein>
<proteinExistence type="predicted"/>